<protein>
    <recommendedName>
        <fullName evidence="4">Secreted protein</fullName>
    </recommendedName>
</protein>
<feature type="chain" id="PRO_5044784896" description="Secreted protein" evidence="1">
    <location>
        <begin position="19"/>
        <end position="108"/>
    </location>
</feature>
<dbReference type="Proteomes" id="UP001567538">
    <property type="component" value="Unassembled WGS sequence"/>
</dbReference>
<keyword evidence="3" id="KW-1185">Reference proteome</keyword>
<evidence type="ECO:0000256" key="1">
    <source>
        <dbReference type="SAM" id="SignalP"/>
    </source>
</evidence>
<name>A0ABD1FP11_SALDI</name>
<sequence>MQILQFWLRALVLSGSLGSHMCPTSRVAAKVEPQLAYAEFPLYKKVLLHLNKVKLLLIEDPLSGRHMSETAEASPSRLFRWHCLREKQVCMEGCNMLHVKVKQLPPRG</sequence>
<evidence type="ECO:0000313" key="2">
    <source>
        <dbReference type="EMBL" id="KAL1532808.1"/>
    </source>
</evidence>
<gene>
    <name evidence="2" type="ORF">AAHA92_32774</name>
</gene>
<accession>A0ABD1FP11</accession>
<proteinExistence type="predicted"/>
<evidence type="ECO:0008006" key="4">
    <source>
        <dbReference type="Google" id="ProtNLM"/>
    </source>
</evidence>
<organism evidence="2 3">
    <name type="scientific">Salvia divinorum</name>
    <name type="common">Maria pastora</name>
    <name type="synonym">Diviner's sage</name>
    <dbReference type="NCBI Taxonomy" id="28513"/>
    <lineage>
        <taxon>Eukaryota</taxon>
        <taxon>Viridiplantae</taxon>
        <taxon>Streptophyta</taxon>
        <taxon>Embryophyta</taxon>
        <taxon>Tracheophyta</taxon>
        <taxon>Spermatophyta</taxon>
        <taxon>Magnoliopsida</taxon>
        <taxon>eudicotyledons</taxon>
        <taxon>Gunneridae</taxon>
        <taxon>Pentapetalae</taxon>
        <taxon>asterids</taxon>
        <taxon>lamiids</taxon>
        <taxon>Lamiales</taxon>
        <taxon>Lamiaceae</taxon>
        <taxon>Nepetoideae</taxon>
        <taxon>Mentheae</taxon>
        <taxon>Salviinae</taxon>
        <taxon>Salvia</taxon>
        <taxon>Salvia subgen. Calosphace</taxon>
    </lineage>
</organism>
<feature type="signal peptide" evidence="1">
    <location>
        <begin position="1"/>
        <end position="18"/>
    </location>
</feature>
<evidence type="ECO:0000313" key="3">
    <source>
        <dbReference type="Proteomes" id="UP001567538"/>
    </source>
</evidence>
<reference evidence="2 3" key="1">
    <citation type="submission" date="2024-06" db="EMBL/GenBank/DDBJ databases">
        <title>A chromosome level genome sequence of Diviner's sage (Salvia divinorum).</title>
        <authorList>
            <person name="Ford S.A."/>
            <person name="Ro D.-K."/>
            <person name="Ness R.W."/>
            <person name="Phillips M.A."/>
        </authorList>
    </citation>
    <scope>NUCLEOTIDE SEQUENCE [LARGE SCALE GENOMIC DNA]</scope>
    <source>
        <strain evidence="2">SAF-2024a</strain>
        <tissue evidence="2">Leaf</tissue>
    </source>
</reference>
<dbReference type="AlphaFoldDB" id="A0ABD1FP11"/>
<dbReference type="EMBL" id="JBEAFC010000014">
    <property type="protein sequence ID" value="KAL1532808.1"/>
    <property type="molecule type" value="Genomic_DNA"/>
</dbReference>
<comment type="caution">
    <text evidence="2">The sequence shown here is derived from an EMBL/GenBank/DDBJ whole genome shotgun (WGS) entry which is preliminary data.</text>
</comment>
<keyword evidence="1" id="KW-0732">Signal</keyword>